<organism evidence="1 2">
    <name type="scientific">Selenomonas timonae</name>
    <dbReference type="NCBI Taxonomy" id="2754044"/>
    <lineage>
        <taxon>Bacteria</taxon>
        <taxon>Bacillati</taxon>
        <taxon>Bacillota</taxon>
        <taxon>Negativicutes</taxon>
        <taxon>Selenomonadales</taxon>
        <taxon>Selenomonadaceae</taxon>
        <taxon>Selenomonas</taxon>
    </lineage>
</organism>
<evidence type="ECO:0000313" key="1">
    <source>
        <dbReference type="EMBL" id="QNH53618.1"/>
    </source>
</evidence>
<sequence length="99" mass="11570">MQHLPFKNYMEDAVAYMLNRLAPQYPEICMCDRCRTDMMMIALNNLPPRYVSTHKGDVLQRVEGMELQYEVEVLTETMRAMQIVGGQPHHGRNEEGLRQ</sequence>
<proteinExistence type="predicted"/>
<dbReference type="RefSeq" id="WP_009439823.1">
    <property type="nucleotide sequence ID" value="NZ_CP060204.1"/>
</dbReference>
<name>A0A7G7VHM5_9FIRM</name>
<dbReference type="Proteomes" id="UP000515480">
    <property type="component" value="Chromosome"/>
</dbReference>
<dbReference type="AlphaFoldDB" id="A0A7G7VHM5"/>
<gene>
    <name evidence="1" type="ORF">H1B31_06875</name>
</gene>
<dbReference type="Pfam" id="PF10719">
    <property type="entry name" value="ComFB"/>
    <property type="match status" value="1"/>
</dbReference>
<dbReference type="KEGG" id="stim:H1B31_06875"/>
<reference evidence="1 2" key="1">
    <citation type="submission" date="2020-07" db="EMBL/GenBank/DDBJ databases">
        <title>Complete genome and description of Selenomonas timonensis sp. nov., a new bacterium isolated from a gingivitis subject.</title>
        <authorList>
            <person name="Antezack A."/>
        </authorList>
    </citation>
    <scope>NUCLEOTIDE SEQUENCE [LARGE SCALE GENOMIC DNA]</scope>
    <source>
        <strain evidence="1 2">Marseille-Q3039</strain>
    </source>
</reference>
<evidence type="ECO:0000313" key="2">
    <source>
        <dbReference type="Proteomes" id="UP000515480"/>
    </source>
</evidence>
<dbReference type="EMBL" id="CP060204">
    <property type="protein sequence ID" value="QNH53618.1"/>
    <property type="molecule type" value="Genomic_DNA"/>
</dbReference>
<keyword evidence="2" id="KW-1185">Reference proteome</keyword>
<protein>
    <submittedName>
        <fullName evidence="1">Late competence development ComFB family protein</fullName>
    </submittedName>
</protein>
<dbReference type="InterPro" id="IPR019657">
    <property type="entry name" value="ComFB"/>
</dbReference>
<accession>A0A7G7VHM5</accession>